<feature type="signal peptide" evidence="1">
    <location>
        <begin position="1"/>
        <end position="27"/>
    </location>
</feature>
<evidence type="ECO:0000256" key="1">
    <source>
        <dbReference type="SAM" id="SignalP"/>
    </source>
</evidence>
<dbReference type="EMBL" id="FNQO01000001">
    <property type="protein sequence ID" value="SDZ88332.1"/>
    <property type="molecule type" value="Genomic_DNA"/>
</dbReference>
<dbReference type="Gene3D" id="3.40.710.10">
    <property type="entry name" value="DD-peptidase/beta-lactamase superfamily"/>
    <property type="match status" value="1"/>
</dbReference>
<dbReference type="PANTHER" id="PTHR43283:SF7">
    <property type="entry name" value="BETA-LACTAMASE-RELATED DOMAIN-CONTAINING PROTEIN"/>
    <property type="match status" value="1"/>
</dbReference>
<dbReference type="RefSeq" id="WP_211567134.1">
    <property type="nucleotide sequence ID" value="NZ_FNQO01000001.1"/>
</dbReference>
<gene>
    <name evidence="3" type="ORF">SAMN05216562_0983</name>
</gene>
<accession>A0A1H3WPR3</accession>
<organism evidence="3 4">
    <name type="scientific">Microbulbifer marinus</name>
    <dbReference type="NCBI Taxonomy" id="658218"/>
    <lineage>
        <taxon>Bacteria</taxon>
        <taxon>Pseudomonadati</taxon>
        <taxon>Pseudomonadota</taxon>
        <taxon>Gammaproteobacteria</taxon>
        <taxon>Cellvibrionales</taxon>
        <taxon>Microbulbiferaceae</taxon>
        <taxon>Microbulbifer</taxon>
    </lineage>
</organism>
<feature type="domain" description="Beta-lactamase-related" evidence="2">
    <location>
        <begin position="178"/>
        <end position="445"/>
    </location>
</feature>
<keyword evidence="4" id="KW-1185">Reference proteome</keyword>
<dbReference type="PANTHER" id="PTHR43283">
    <property type="entry name" value="BETA-LACTAMASE-RELATED"/>
    <property type="match status" value="1"/>
</dbReference>
<dbReference type="Pfam" id="PF00144">
    <property type="entry name" value="Beta-lactamase"/>
    <property type="match status" value="1"/>
</dbReference>
<reference evidence="4" key="1">
    <citation type="submission" date="2016-10" db="EMBL/GenBank/DDBJ databases">
        <authorList>
            <person name="Varghese N."/>
            <person name="Submissions S."/>
        </authorList>
    </citation>
    <scope>NUCLEOTIDE SEQUENCE [LARGE SCALE GENOMIC DNA]</scope>
    <source>
        <strain evidence="4">CGMCC 1.10657</strain>
    </source>
</reference>
<dbReference type="InterPro" id="IPR050789">
    <property type="entry name" value="Diverse_Enzym_Activities"/>
</dbReference>
<evidence type="ECO:0000313" key="3">
    <source>
        <dbReference type="EMBL" id="SDZ88332.1"/>
    </source>
</evidence>
<dbReference type="STRING" id="658218.SAMN05216562_0983"/>
<dbReference type="SUPFAM" id="SSF56601">
    <property type="entry name" value="beta-lactamase/transpeptidase-like"/>
    <property type="match status" value="1"/>
</dbReference>
<evidence type="ECO:0000313" key="4">
    <source>
        <dbReference type="Proteomes" id="UP000198658"/>
    </source>
</evidence>
<dbReference type="InterPro" id="IPR001466">
    <property type="entry name" value="Beta-lactam-related"/>
</dbReference>
<protein>
    <submittedName>
        <fullName evidence="3">CubicO group peptidase, beta-lactamase class C family</fullName>
    </submittedName>
</protein>
<dbReference type="AlphaFoldDB" id="A0A1H3WPR3"/>
<name>A0A1H3WPR3_9GAMM</name>
<sequence length="470" mass="51444">MKRISHHLFRMVAALPLAAGLPAVAGAQETPEHMHALVAGYKAAFTCSATFNAGRAPASIAALELNRIYPGYREILAELPAAEIDRQRKIVSVRYSEQMPPRISAWRPHLGCSQLPIGAAANAAAKLPRVKLPDTPSTADQPWPVGDRGQPAANQALADIIAQAFDGRTYGVGTETSAVVVSRSSALLGERYRDGYDLHTAQRTWSVAKSIAATVIGVAVNEGLLELDEPALVPEWQSPLDPRRQITLANLLHMSSGLYSGRSGSRTDQIYAGGARVTDRATEAPLDALPGSRWRYANNDTLLAVRSLRARLDSDADYLRYPFEKLIYRIGMRDTLLETDWEGNFVMSSQVWTTARDLARLGILYLNDGVWAGDRVLPVSWVDYVRTPAPQQPPALNSRGEPGWGYGAQWWLLGQRFDLPQDGFMAAGHRGQYVYVVPSLDLVIVRRGYDESGGQQFDIAAFARDIIAAL</sequence>
<evidence type="ECO:0000259" key="2">
    <source>
        <dbReference type="Pfam" id="PF00144"/>
    </source>
</evidence>
<dbReference type="Proteomes" id="UP000198658">
    <property type="component" value="Unassembled WGS sequence"/>
</dbReference>
<keyword evidence="1" id="KW-0732">Signal</keyword>
<dbReference type="InterPro" id="IPR012338">
    <property type="entry name" value="Beta-lactam/transpept-like"/>
</dbReference>
<proteinExistence type="predicted"/>
<feature type="chain" id="PRO_5011719646" evidence="1">
    <location>
        <begin position="28"/>
        <end position="470"/>
    </location>
</feature>